<evidence type="ECO:0000313" key="2">
    <source>
        <dbReference type="EMBL" id="AHV83246.1"/>
    </source>
</evidence>
<proteinExistence type="predicted"/>
<evidence type="ECO:0000313" key="3">
    <source>
        <dbReference type="Proteomes" id="UP000019792"/>
    </source>
</evidence>
<dbReference type="Proteomes" id="UP000019792">
    <property type="component" value="Segment"/>
</dbReference>
<dbReference type="RefSeq" id="YP_009036792.1">
    <property type="nucleotide sequence ID" value="NC_024214.1"/>
</dbReference>
<keyword evidence="1" id="KW-0812">Transmembrane</keyword>
<gene>
    <name evidence="2" type="ORF">P162_0049</name>
</gene>
<feature type="transmembrane region" description="Helical" evidence="1">
    <location>
        <begin position="12"/>
        <end position="34"/>
    </location>
</feature>
<keyword evidence="1" id="KW-0472">Membrane</keyword>
<keyword evidence="3" id="KW-1185">Reference proteome</keyword>
<dbReference type="EMBL" id="KJ489013">
    <property type="protein sequence ID" value="AHV83246.1"/>
    <property type="molecule type" value="Genomic_DNA"/>
</dbReference>
<dbReference type="GeneID" id="19527334"/>
<dbReference type="KEGG" id="vg:19527334"/>
<dbReference type="OrthoDB" id="41276at10239"/>
<reference evidence="2 3" key="1">
    <citation type="submission" date="2014-02" db="EMBL/GenBank/DDBJ databases">
        <title>Complete genome sequences of four novel Lactococcus lactis phages distantly related to the rare 1706 phage species.</title>
        <authorList>
            <person name="Kot W."/>
            <person name="Neve H."/>
            <person name="Vogensen F.K."/>
            <person name="Heller K.J."/>
            <person name="Hansen L.H."/>
        </authorList>
    </citation>
    <scope>NUCLEOTIDE SEQUENCE [LARGE SCALE GENOMIC DNA]</scope>
</reference>
<accession>X4Y8C2</accession>
<protein>
    <submittedName>
        <fullName evidence="2">Uncharacterized protein</fullName>
    </submittedName>
</protein>
<evidence type="ECO:0000256" key="1">
    <source>
        <dbReference type="SAM" id="Phobius"/>
    </source>
</evidence>
<sequence>MLKIWRIVGKTSCLIGLVTAGVGIGTGLSGYILLKLNKENKNEI</sequence>
<name>X4Y8C2_9CAUD</name>
<keyword evidence="1" id="KW-1133">Transmembrane helix</keyword>
<organism evidence="2 3">
    <name type="scientific">Lactococcus phage P162</name>
    <dbReference type="NCBI Taxonomy" id="1476889"/>
    <lineage>
        <taxon>Viruses</taxon>
        <taxon>Duplodnaviria</taxon>
        <taxon>Heunggongvirae</taxon>
        <taxon>Uroviricota</taxon>
        <taxon>Caudoviricetes</taxon>
        <taxon>Nevevirus</taxon>
        <taxon>Nevevirus P162</taxon>
    </lineage>
</organism>